<keyword evidence="2" id="KW-1185">Reference proteome</keyword>
<dbReference type="AlphaFoldDB" id="A0A1R1Y2Y3"/>
<name>A0A1R1Y2Y3_9FUNG</name>
<gene>
    <name evidence="1" type="ORF">AYI70_g3668</name>
</gene>
<evidence type="ECO:0008006" key="3">
    <source>
        <dbReference type="Google" id="ProtNLM"/>
    </source>
</evidence>
<dbReference type="Gene3D" id="3.60.10.10">
    <property type="entry name" value="Endonuclease/exonuclease/phosphatase"/>
    <property type="match status" value="1"/>
</dbReference>
<reference evidence="1 2" key="1">
    <citation type="submission" date="2017-01" db="EMBL/GenBank/DDBJ databases">
        <authorList>
            <person name="Mah S.A."/>
            <person name="Swanson W.J."/>
            <person name="Moy G.W."/>
            <person name="Vacquier V.D."/>
        </authorList>
    </citation>
    <scope>NUCLEOTIDE SEQUENCE [LARGE SCALE GENOMIC DNA]</scope>
    <source>
        <strain evidence="1 2">GSMNP</strain>
    </source>
</reference>
<protein>
    <recommendedName>
        <fullName evidence="3">Endonuclease/exonuclease/phosphatase domain-containing protein</fullName>
    </recommendedName>
</protein>
<accession>A0A1R1Y2Y3</accession>
<dbReference type="InterPro" id="IPR036691">
    <property type="entry name" value="Endo/exonu/phosph_ase_sf"/>
</dbReference>
<dbReference type="Proteomes" id="UP000187283">
    <property type="component" value="Unassembled WGS sequence"/>
</dbReference>
<evidence type="ECO:0000313" key="2">
    <source>
        <dbReference type="Proteomes" id="UP000187283"/>
    </source>
</evidence>
<sequence length="128" mass="14537">MNNFKHTKIGYWNCQGLSERKWDRGLSAISEAELDILFLAETWFTDHDIHQSHPLFFASSDRILPKPKFGHERAGIICLVSDVIRCQISSAYVTTHTICISINGHDIMAVYFPPSMKVDQVISTPSLE</sequence>
<dbReference type="SUPFAM" id="SSF56219">
    <property type="entry name" value="DNase I-like"/>
    <property type="match status" value="1"/>
</dbReference>
<evidence type="ECO:0000313" key="1">
    <source>
        <dbReference type="EMBL" id="OMJ21116.1"/>
    </source>
</evidence>
<dbReference type="STRING" id="133412.A0A1R1Y2Y3"/>
<dbReference type="OrthoDB" id="5598740at2759"/>
<proteinExistence type="predicted"/>
<dbReference type="EMBL" id="LSSN01001085">
    <property type="protein sequence ID" value="OMJ21116.1"/>
    <property type="molecule type" value="Genomic_DNA"/>
</dbReference>
<comment type="caution">
    <text evidence="1">The sequence shown here is derived from an EMBL/GenBank/DDBJ whole genome shotgun (WGS) entry which is preliminary data.</text>
</comment>
<organism evidence="1 2">
    <name type="scientific">Smittium culicis</name>
    <dbReference type="NCBI Taxonomy" id="133412"/>
    <lineage>
        <taxon>Eukaryota</taxon>
        <taxon>Fungi</taxon>
        <taxon>Fungi incertae sedis</taxon>
        <taxon>Zoopagomycota</taxon>
        <taxon>Kickxellomycotina</taxon>
        <taxon>Harpellomycetes</taxon>
        <taxon>Harpellales</taxon>
        <taxon>Legeriomycetaceae</taxon>
        <taxon>Smittium</taxon>
    </lineage>
</organism>